<keyword evidence="1" id="KW-1133">Transmembrane helix</keyword>
<dbReference type="EMBL" id="AGNL01015359">
    <property type="protein sequence ID" value="EJK65951.1"/>
    <property type="molecule type" value="Genomic_DNA"/>
</dbReference>
<accession>K0SY60</accession>
<dbReference type="AlphaFoldDB" id="K0SY60"/>
<keyword evidence="3" id="KW-1185">Reference proteome</keyword>
<name>K0SY60_THAOC</name>
<proteinExistence type="predicted"/>
<gene>
    <name evidence="2" type="ORF">THAOC_13154</name>
</gene>
<sequence length="112" mass="12371">MYLEVVRILCKGSASKGLVQVSESSHGHTPNEADTMEAAQDIPVPVLTAVALVIVTTVVIMLLMKTKPALDPVEFKPFPLIKREEISHDTRRLPSLYRLVQMPSLVYRVGST</sequence>
<evidence type="ECO:0000313" key="3">
    <source>
        <dbReference type="Proteomes" id="UP000266841"/>
    </source>
</evidence>
<keyword evidence="1" id="KW-0812">Transmembrane</keyword>
<evidence type="ECO:0000256" key="1">
    <source>
        <dbReference type="SAM" id="Phobius"/>
    </source>
</evidence>
<evidence type="ECO:0000313" key="2">
    <source>
        <dbReference type="EMBL" id="EJK65951.1"/>
    </source>
</evidence>
<comment type="caution">
    <text evidence="2">The sequence shown here is derived from an EMBL/GenBank/DDBJ whole genome shotgun (WGS) entry which is preliminary data.</text>
</comment>
<organism evidence="2 3">
    <name type="scientific">Thalassiosira oceanica</name>
    <name type="common">Marine diatom</name>
    <dbReference type="NCBI Taxonomy" id="159749"/>
    <lineage>
        <taxon>Eukaryota</taxon>
        <taxon>Sar</taxon>
        <taxon>Stramenopiles</taxon>
        <taxon>Ochrophyta</taxon>
        <taxon>Bacillariophyta</taxon>
        <taxon>Coscinodiscophyceae</taxon>
        <taxon>Thalassiosirophycidae</taxon>
        <taxon>Thalassiosirales</taxon>
        <taxon>Thalassiosiraceae</taxon>
        <taxon>Thalassiosira</taxon>
    </lineage>
</organism>
<keyword evidence="1" id="KW-0472">Membrane</keyword>
<reference evidence="2 3" key="1">
    <citation type="journal article" date="2012" name="Genome Biol.">
        <title>Genome and low-iron response of an oceanic diatom adapted to chronic iron limitation.</title>
        <authorList>
            <person name="Lommer M."/>
            <person name="Specht M."/>
            <person name="Roy A.S."/>
            <person name="Kraemer L."/>
            <person name="Andreson R."/>
            <person name="Gutowska M.A."/>
            <person name="Wolf J."/>
            <person name="Bergner S.V."/>
            <person name="Schilhabel M.B."/>
            <person name="Klostermeier U.C."/>
            <person name="Beiko R.G."/>
            <person name="Rosenstiel P."/>
            <person name="Hippler M."/>
            <person name="Laroche J."/>
        </authorList>
    </citation>
    <scope>NUCLEOTIDE SEQUENCE [LARGE SCALE GENOMIC DNA]</scope>
    <source>
        <strain evidence="2 3">CCMP1005</strain>
    </source>
</reference>
<feature type="transmembrane region" description="Helical" evidence="1">
    <location>
        <begin position="42"/>
        <end position="63"/>
    </location>
</feature>
<dbReference type="Proteomes" id="UP000266841">
    <property type="component" value="Unassembled WGS sequence"/>
</dbReference>
<protein>
    <submittedName>
        <fullName evidence="2">Uncharacterized protein</fullName>
    </submittedName>
</protein>